<accession>A0AAD8LJF3</accession>
<feature type="region of interest" description="Disordered" evidence="1">
    <location>
        <begin position="411"/>
        <end position="737"/>
    </location>
</feature>
<dbReference type="PANTHER" id="PTHR46563:SF4">
    <property type="entry name" value="ASPARTYL_ASPARAGINYL BETA-HYDROXYLASE ISOFORM X1"/>
    <property type="match status" value="1"/>
</dbReference>
<feature type="compositionally biased region" description="Basic and acidic residues" evidence="1">
    <location>
        <begin position="77"/>
        <end position="94"/>
    </location>
</feature>
<keyword evidence="3" id="KW-1185">Reference proteome</keyword>
<feature type="region of interest" description="Disordered" evidence="1">
    <location>
        <begin position="67"/>
        <end position="117"/>
    </location>
</feature>
<dbReference type="Proteomes" id="UP001230268">
    <property type="component" value="Unassembled WGS sequence"/>
</dbReference>
<evidence type="ECO:0000313" key="2">
    <source>
        <dbReference type="EMBL" id="KAK1441939.1"/>
    </source>
</evidence>
<dbReference type="PANTHER" id="PTHR46563">
    <property type="entry name" value="RING-TYPE DOMAIN-CONTAINING PROTEIN"/>
    <property type="match status" value="1"/>
</dbReference>
<feature type="compositionally biased region" description="Basic and acidic residues" evidence="1">
    <location>
        <begin position="519"/>
        <end position="701"/>
    </location>
</feature>
<feature type="compositionally biased region" description="Basic residues" evidence="1">
    <location>
        <begin position="450"/>
        <end position="474"/>
    </location>
</feature>
<dbReference type="EMBL" id="JAVEPI010000005">
    <property type="protein sequence ID" value="KAK1441939.1"/>
    <property type="molecule type" value="Genomic_DNA"/>
</dbReference>
<feature type="region of interest" description="Disordered" evidence="1">
    <location>
        <begin position="335"/>
        <end position="365"/>
    </location>
</feature>
<evidence type="ECO:0000313" key="3">
    <source>
        <dbReference type="Proteomes" id="UP001230268"/>
    </source>
</evidence>
<protein>
    <submittedName>
        <fullName evidence="2">Uncharacterized protein</fullName>
    </submittedName>
</protein>
<dbReference type="AlphaFoldDB" id="A0AAD8LJF3"/>
<feature type="compositionally biased region" description="Basic residues" evidence="1">
    <location>
        <begin position="497"/>
        <end position="518"/>
    </location>
</feature>
<gene>
    <name evidence="2" type="ORF">BgAZ_502710</name>
</gene>
<organism evidence="2 3">
    <name type="scientific">Babesia gibsoni</name>
    <dbReference type="NCBI Taxonomy" id="33632"/>
    <lineage>
        <taxon>Eukaryota</taxon>
        <taxon>Sar</taxon>
        <taxon>Alveolata</taxon>
        <taxon>Apicomplexa</taxon>
        <taxon>Aconoidasida</taxon>
        <taxon>Piroplasmida</taxon>
        <taxon>Babesiidae</taxon>
        <taxon>Babesia</taxon>
    </lineage>
</organism>
<evidence type="ECO:0000256" key="1">
    <source>
        <dbReference type="SAM" id="MobiDB-lite"/>
    </source>
</evidence>
<feature type="compositionally biased region" description="Basic and acidic residues" evidence="1">
    <location>
        <begin position="141"/>
        <end position="159"/>
    </location>
</feature>
<reference evidence="2" key="1">
    <citation type="submission" date="2023-08" db="EMBL/GenBank/DDBJ databases">
        <title>Draft sequence of the Babesia gibsoni genome.</title>
        <authorList>
            <person name="Yamagishi J.Y."/>
            <person name="Xuan X.X."/>
        </authorList>
    </citation>
    <scope>NUCLEOTIDE SEQUENCE</scope>
    <source>
        <strain evidence="2">Azabu</strain>
    </source>
</reference>
<feature type="compositionally biased region" description="Acidic residues" evidence="1">
    <location>
        <begin position="702"/>
        <end position="731"/>
    </location>
</feature>
<proteinExistence type="predicted"/>
<sequence length="737" mass="84699">MNGKGFYSVAFAALSLYFNFHYFVVAVGDSALTSDSPKENAIELEGTVYSDLGVTYGLAGDRSLEYRGGTKFTPSNGEREDHLADGKGLTKDIDGASSTVARAEPASTDNGNGEKSKVFRVKKTVELLIDSPPRTRVTGSKSKDAETSTKTAADDDKQQTKTIDDTDKIAETVVQDGTKLIGPYGYEMYVASPTSEINEQGSELEATKRGVNGPEIEPAQMVDEGYSADEKSNVSVVNASSTEAAKPSTPISITRRKHQYPKYMRRRKSRSNEGVRYYGYFTRLSGGSRPLKSRRRKSLKGSSTNYKYNIERMSKDDPDELKSGSSPVLPIAYKRIEEDEDSYAGQQVKEESVSDDTNETSKQKTWLGGTRARIYEPSSARPNFLEEDAVADDADDFSLYEIDDIDELKGADEVLLNEDGEINPLTQTSENSPNERQESEVSNGMAPRNLRSRKNKANKGAAKKVRKNKTKTVAKKPAEKPMKAPRKPTKSRESKKAAAKKSGRKAERKGRKEARRAKREAAKAKKVDKKKRLERERAEKENLENQNRENERKEQERLERERAEKENLENQNRENERKEQERLERERAEKENLENQNRENERKEQERLERERAEKENLENQNRENERKEQERLERERAEKENLENQNRENERKEQERLERERAEKENLENQNRENERKEQERLEREITEKENLENQNRENEELYNEVEEEEEDEFDEETDDTADDEEENDNVESCRL</sequence>
<name>A0AAD8LJF3_BABGI</name>
<feature type="region of interest" description="Disordered" evidence="1">
    <location>
        <begin position="131"/>
        <end position="159"/>
    </location>
</feature>
<comment type="caution">
    <text evidence="2">The sequence shown here is derived from an EMBL/GenBank/DDBJ whole genome shotgun (WGS) entry which is preliminary data.</text>
</comment>